<evidence type="ECO:0000313" key="3">
    <source>
        <dbReference type="Proteomes" id="UP000068243"/>
    </source>
</evidence>
<comment type="caution">
    <text evidence="2">The sequence shown here is derived from an EMBL/GenBank/DDBJ whole genome shotgun (WGS) entry which is preliminary data.</text>
</comment>
<dbReference type="EMBL" id="BCMY01000005">
    <property type="protein sequence ID" value="GAQ41073.1"/>
    <property type="molecule type" value="Genomic_DNA"/>
</dbReference>
<protein>
    <submittedName>
        <fullName evidence="2">Uncharacterized protein</fullName>
    </submittedName>
</protein>
<dbReference type="AlphaFoldDB" id="A0A124BX24"/>
<accession>A0A124BX24</accession>
<feature type="region of interest" description="Disordered" evidence="1">
    <location>
        <begin position="50"/>
        <end position="118"/>
    </location>
</feature>
<reference evidence="3" key="1">
    <citation type="journal article" date="2016" name="Genome Announc.">
        <title>Draft genome sequence of Aspergillus niger strain An76.</title>
        <authorList>
            <person name="Gong W."/>
            <person name="Cheng Z."/>
            <person name="Zhang H."/>
            <person name="Liu L."/>
            <person name="Gao P."/>
            <person name="Wang L."/>
        </authorList>
    </citation>
    <scope>NUCLEOTIDE SEQUENCE [LARGE SCALE GENOMIC DNA]</scope>
    <source>
        <strain evidence="3">An76</strain>
    </source>
</reference>
<feature type="region of interest" description="Disordered" evidence="1">
    <location>
        <begin position="132"/>
        <end position="154"/>
    </location>
</feature>
<feature type="compositionally biased region" description="Low complexity" evidence="1">
    <location>
        <begin position="106"/>
        <end position="118"/>
    </location>
</feature>
<feature type="compositionally biased region" description="Polar residues" evidence="1">
    <location>
        <begin position="95"/>
        <end position="105"/>
    </location>
</feature>
<gene>
    <name evidence="2" type="ORF">ABL_03974</name>
</gene>
<dbReference type="Proteomes" id="UP000068243">
    <property type="component" value="Unassembled WGS sequence"/>
</dbReference>
<organism evidence="2 3">
    <name type="scientific">Aspergillus niger</name>
    <dbReference type="NCBI Taxonomy" id="5061"/>
    <lineage>
        <taxon>Eukaryota</taxon>
        <taxon>Fungi</taxon>
        <taxon>Dikarya</taxon>
        <taxon>Ascomycota</taxon>
        <taxon>Pezizomycotina</taxon>
        <taxon>Eurotiomycetes</taxon>
        <taxon>Eurotiomycetidae</taxon>
        <taxon>Eurotiales</taxon>
        <taxon>Aspergillaceae</taxon>
        <taxon>Aspergillus</taxon>
        <taxon>Aspergillus subgen. Circumdati</taxon>
    </lineage>
</organism>
<sequence length="154" mass="16827">MLLHAPDLAIHTPTHWIEVERPMREWGEWRAHVGFQLGGRARSAVSEGIEIQANKNRRPEDPQGIIGKPLGPVDQVSRDGQQETMKQKKKGASIKSGQLKSDQAESGSVRVSSQSVSPSLTLIQSVISLVASHPPQVGTGKPKRQAERPSFTRA</sequence>
<proteinExistence type="predicted"/>
<evidence type="ECO:0000256" key="1">
    <source>
        <dbReference type="SAM" id="MobiDB-lite"/>
    </source>
</evidence>
<name>A0A124BX24_ASPNG</name>
<evidence type="ECO:0000313" key="2">
    <source>
        <dbReference type="EMBL" id="GAQ41073.1"/>
    </source>
</evidence>